<dbReference type="AlphaFoldDB" id="A0A3N1D627"/>
<keyword evidence="4" id="KW-1185">Reference proteome</keyword>
<dbReference type="EMBL" id="RJKE01000001">
    <property type="protein sequence ID" value="ROO88548.1"/>
    <property type="molecule type" value="Genomic_DNA"/>
</dbReference>
<evidence type="ECO:0000313" key="4">
    <source>
        <dbReference type="Proteomes" id="UP000272400"/>
    </source>
</evidence>
<gene>
    <name evidence="3" type="ORF">EDD29_6219</name>
</gene>
<keyword evidence="2" id="KW-1133">Transmembrane helix</keyword>
<comment type="caution">
    <text evidence="3">The sequence shown here is derived from an EMBL/GenBank/DDBJ whole genome shotgun (WGS) entry which is preliminary data.</text>
</comment>
<evidence type="ECO:0000256" key="1">
    <source>
        <dbReference type="SAM" id="MobiDB-lite"/>
    </source>
</evidence>
<feature type="transmembrane region" description="Helical" evidence="2">
    <location>
        <begin position="68"/>
        <end position="86"/>
    </location>
</feature>
<organism evidence="3 4">
    <name type="scientific">Actinocorallia herbida</name>
    <dbReference type="NCBI Taxonomy" id="58109"/>
    <lineage>
        <taxon>Bacteria</taxon>
        <taxon>Bacillati</taxon>
        <taxon>Actinomycetota</taxon>
        <taxon>Actinomycetes</taxon>
        <taxon>Streptosporangiales</taxon>
        <taxon>Thermomonosporaceae</taxon>
        <taxon>Actinocorallia</taxon>
    </lineage>
</organism>
<reference evidence="3 4" key="1">
    <citation type="submission" date="2018-11" db="EMBL/GenBank/DDBJ databases">
        <title>Sequencing the genomes of 1000 actinobacteria strains.</title>
        <authorList>
            <person name="Klenk H.-P."/>
        </authorList>
    </citation>
    <scope>NUCLEOTIDE SEQUENCE [LARGE SCALE GENOMIC DNA]</scope>
    <source>
        <strain evidence="3 4">DSM 44254</strain>
    </source>
</reference>
<sequence length="506" mass="52593">MAAQSWKKPLAWAVAVIGAAAGLAVLFTLFGPGAAWWVEHVDGVPLRGGGALQGKDRQEVLDSARGRLTAVGTGLLAAAAIYYTAANAASARRTARAAQETATAAQASVQAAQDGVDVARAAAAASEAAQLRTVALTERGHREMHELAERGQLGDRFTAAVAHLDGAPALRLGGVYALAGVADDAPTRALRQTCVDVLCAYLRLPYEPDPGAEADPAAVREHRALREVRRTVLRLIGVHLRLPSDDPRSWQGLDLDLTDAVLDGGGLEGAHFTAGRVSFNGAVFAGEGFSFAGARFLGGVVHFVGARFESDLVNFRGALFDGAETSFVGARFDRGTASFRDARFASGSVSFSGAVVDGGTVSFRGARFEGRPGPPGRPPGAVSFAGARFLAGIVSFREARLIGGHVDLRDAAFRGGALIFRNASFAGSFVDFQDSRHDGAVLDFGAASFASGRLDFTGAEGHRPANLPDTPVPQIVGLPPDWRPARPEAARPGGATPPDTAQPNSD</sequence>
<keyword evidence="2" id="KW-0472">Membrane</keyword>
<evidence type="ECO:0000256" key="2">
    <source>
        <dbReference type="SAM" id="Phobius"/>
    </source>
</evidence>
<protein>
    <submittedName>
        <fullName evidence="3">Pentapeptide repeat protein</fullName>
    </submittedName>
</protein>
<proteinExistence type="predicted"/>
<dbReference type="Proteomes" id="UP000272400">
    <property type="component" value="Unassembled WGS sequence"/>
</dbReference>
<feature type="transmembrane region" description="Helical" evidence="2">
    <location>
        <begin position="12"/>
        <end position="38"/>
    </location>
</feature>
<feature type="region of interest" description="Disordered" evidence="1">
    <location>
        <begin position="460"/>
        <end position="506"/>
    </location>
</feature>
<name>A0A3N1D627_9ACTN</name>
<keyword evidence="2" id="KW-0812">Transmembrane</keyword>
<evidence type="ECO:0000313" key="3">
    <source>
        <dbReference type="EMBL" id="ROO88548.1"/>
    </source>
</evidence>
<accession>A0A3N1D627</accession>